<dbReference type="RefSeq" id="WP_338751782.1">
    <property type="nucleotide sequence ID" value="NZ_CP144913.1"/>
</dbReference>
<sequence>MANPLFSQPSIVREDRPDGSILLRSTEPLSGYPPTVMHTFAQWATTDPDHVLVAERDGEGGWREVTYGEALAATRSIGQALLDMGLGPHRPLLMLSGNGVAHMLTAMGALGVGIPIAPTSVAYSLQSQDHARIKQIAELITPGAVFADDGSAFSKAIGALGDMPRIVAAGEGDRTLDELRAIEPTEAVDAAFAALTHDSLAKIQFTSGSTGSPKGVQVTHGMWSANQQMMREVWPFLSQERPVIVDWLPWSHTFGGNHNVGMVLVNGGTLYIDGGRPAPGLFDTTLRNVAEHPPTIYFNVPAGFAQLIPTLENDAEFAATFFSRLRLVFNAAAALPPALRQRMRAVAETTTGHPVAITGSWGLTETAPAVTNAHYDFDESGNIGVPIPGAEVKLAPAGDAYEIRARGPMVTPGYFARPDLTKEAFDEEGYYKTGDAVVPADPDDPNRGLLFRGRLAEDFKLDTGTFVRVGAVRTALLSSCPLLADAVITGESASEVCALAWTNAAEISGLLGREATVEDEVVVDPDLSGHIAKALADHNGRAGTAGQIRRLLLMARPADLDSGEITDKGYVNQRKVREVRAHLVDRLYAPTDGDAAVITSGDRP</sequence>
<name>A0ABZ2MKP9_9MICO</name>
<dbReference type="Proteomes" id="UP001382727">
    <property type="component" value="Chromosome"/>
</dbReference>
<keyword evidence="4" id="KW-1185">Reference proteome</keyword>
<feature type="domain" description="AMP-dependent synthetase/ligase" evidence="2">
    <location>
        <begin position="40"/>
        <end position="415"/>
    </location>
</feature>
<dbReference type="Pfam" id="PF00501">
    <property type="entry name" value="AMP-binding"/>
    <property type="match status" value="1"/>
</dbReference>
<evidence type="ECO:0000313" key="3">
    <source>
        <dbReference type="EMBL" id="WXB77672.1"/>
    </source>
</evidence>
<dbReference type="PANTHER" id="PTHR43201:SF8">
    <property type="entry name" value="ACYL-COA SYNTHETASE FAMILY MEMBER 3"/>
    <property type="match status" value="1"/>
</dbReference>
<comment type="similarity">
    <text evidence="1">Belongs to the ATP-dependent AMP-binding enzyme family.</text>
</comment>
<dbReference type="PANTHER" id="PTHR43201">
    <property type="entry name" value="ACYL-COA SYNTHETASE"/>
    <property type="match status" value="1"/>
</dbReference>
<dbReference type="InterPro" id="IPR020845">
    <property type="entry name" value="AMP-binding_CS"/>
</dbReference>
<organism evidence="3 4">
    <name type="scientific">Janibacter alittae</name>
    <dbReference type="NCBI Taxonomy" id="3115209"/>
    <lineage>
        <taxon>Bacteria</taxon>
        <taxon>Bacillati</taxon>
        <taxon>Actinomycetota</taxon>
        <taxon>Actinomycetes</taxon>
        <taxon>Micrococcales</taxon>
        <taxon>Intrasporangiaceae</taxon>
        <taxon>Janibacter</taxon>
    </lineage>
</organism>
<evidence type="ECO:0000313" key="4">
    <source>
        <dbReference type="Proteomes" id="UP001382727"/>
    </source>
</evidence>
<proteinExistence type="inferred from homology"/>
<dbReference type="PROSITE" id="PS00455">
    <property type="entry name" value="AMP_BINDING"/>
    <property type="match status" value="1"/>
</dbReference>
<dbReference type="SUPFAM" id="SSF56801">
    <property type="entry name" value="Acetyl-CoA synthetase-like"/>
    <property type="match status" value="1"/>
</dbReference>
<reference evidence="3 4" key="1">
    <citation type="submission" date="2024-02" db="EMBL/GenBank/DDBJ databases">
        <title>Janibacter sp. nov., isolated from gut of marine sandworm.</title>
        <authorList>
            <person name="Kim B."/>
            <person name="Jun M.O."/>
            <person name="Shin N.-R."/>
        </authorList>
    </citation>
    <scope>NUCLEOTIDE SEQUENCE [LARGE SCALE GENOMIC DNA]</scope>
    <source>
        <strain evidence="3 4">A1S7</strain>
    </source>
</reference>
<protein>
    <submittedName>
        <fullName evidence="3">Feruloyl-CoA synthase</fullName>
    </submittedName>
</protein>
<gene>
    <name evidence="3" type="ORF">V1351_06255</name>
</gene>
<dbReference type="InterPro" id="IPR000873">
    <property type="entry name" value="AMP-dep_synth/lig_dom"/>
</dbReference>
<dbReference type="EMBL" id="CP144913">
    <property type="protein sequence ID" value="WXB77672.1"/>
    <property type="molecule type" value="Genomic_DNA"/>
</dbReference>
<evidence type="ECO:0000256" key="1">
    <source>
        <dbReference type="ARBA" id="ARBA00006432"/>
    </source>
</evidence>
<dbReference type="Gene3D" id="3.40.50.12780">
    <property type="entry name" value="N-terminal domain of ligase-like"/>
    <property type="match status" value="1"/>
</dbReference>
<dbReference type="InterPro" id="IPR042099">
    <property type="entry name" value="ANL_N_sf"/>
</dbReference>
<accession>A0ABZ2MKP9</accession>
<evidence type="ECO:0000259" key="2">
    <source>
        <dbReference type="Pfam" id="PF00501"/>
    </source>
</evidence>